<dbReference type="OrthoDB" id="10057956at2759"/>
<dbReference type="InterPro" id="IPR016024">
    <property type="entry name" value="ARM-type_fold"/>
</dbReference>
<dbReference type="AlphaFoldDB" id="A0A1S3FR14"/>
<gene>
    <name evidence="6" type="primary">Brat1</name>
</gene>
<keyword evidence="5" id="KW-1185">Reference proteome</keyword>
<dbReference type="SUPFAM" id="SSF48371">
    <property type="entry name" value="ARM repeat"/>
    <property type="match status" value="1"/>
</dbReference>
<dbReference type="Gene3D" id="1.25.10.10">
    <property type="entry name" value="Leucine-rich Repeat Variant"/>
    <property type="match status" value="1"/>
</dbReference>
<dbReference type="InterPro" id="IPR000357">
    <property type="entry name" value="HEAT"/>
</dbReference>
<evidence type="ECO:0000256" key="1">
    <source>
        <dbReference type="ARBA" id="ARBA00004496"/>
    </source>
</evidence>
<evidence type="ECO:0000313" key="5">
    <source>
        <dbReference type="Proteomes" id="UP000081671"/>
    </source>
</evidence>
<dbReference type="GeneID" id="105990992"/>
<dbReference type="GO" id="GO:0006974">
    <property type="term" value="P:DNA damage response"/>
    <property type="evidence" value="ECO:0007669"/>
    <property type="project" value="InterPro"/>
</dbReference>
<dbReference type="PANTHER" id="PTHR21331:SF2">
    <property type="entry name" value="BRCA1-ASSOCIATED ATM ACTIVATOR 1"/>
    <property type="match status" value="1"/>
</dbReference>
<comment type="subcellular location">
    <subcellularLocation>
        <location evidence="1">Cytoplasm</location>
    </subcellularLocation>
</comment>
<dbReference type="KEGG" id="dord:105990992"/>
<dbReference type="FunCoup" id="A0A1S3FR14">
    <property type="interactions" value="3882"/>
</dbReference>
<dbReference type="PANTHER" id="PTHR21331">
    <property type="entry name" value="BRCA1-ASSOCIATED ATM ACTIVATOR 1"/>
    <property type="match status" value="1"/>
</dbReference>
<name>A0A1S3FR14_DIPOR</name>
<dbReference type="CTD" id="221927"/>
<evidence type="ECO:0000313" key="6">
    <source>
        <dbReference type="RefSeq" id="XP_012878998.1"/>
    </source>
</evidence>
<dbReference type="Proteomes" id="UP000081671">
    <property type="component" value="Unplaced"/>
</dbReference>
<comment type="similarity">
    <text evidence="4">Belongs to the BRAT1 family.</text>
</comment>
<keyword evidence="3" id="KW-0677">Repeat</keyword>
<dbReference type="RefSeq" id="XP_012878998.1">
    <property type="nucleotide sequence ID" value="XM_013023544.1"/>
</dbReference>
<proteinExistence type="inferred from homology"/>
<reference evidence="6" key="1">
    <citation type="submission" date="2025-08" db="UniProtKB">
        <authorList>
            <consortium name="RefSeq"/>
        </authorList>
    </citation>
    <scope>IDENTIFICATION</scope>
    <source>
        <tissue evidence="6">Kidney</tissue>
    </source>
</reference>
<dbReference type="Pfam" id="PF02985">
    <property type="entry name" value="HEAT"/>
    <property type="match status" value="1"/>
</dbReference>
<evidence type="ECO:0000256" key="4">
    <source>
        <dbReference type="ARBA" id="ARBA00061308"/>
    </source>
</evidence>
<dbReference type="GO" id="GO:0005737">
    <property type="term" value="C:cytoplasm"/>
    <property type="evidence" value="ECO:0007669"/>
    <property type="project" value="UniProtKB-SubCell"/>
</dbReference>
<organism evidence="5 6">
    <name type="scientific">Dipodomys ordii</name>
    <name type="common">Ord's kangaroo rat</name>
    <dbReference type="NCBI Taxonomy" id="10020"/>
    <lineage>
        <taxon>Eukaryota</taxon>
        <taxon>Metazoa</taxon>
        <taxon>Chordata</taxon>
        <taxon>Craniata</taxon>
        <taxon>Vertebrata</taxon>
        <taxon>Euteleostomi</taxon>
        <taxon>Mammalia</taxon>
        <taxon>Eutheria</taxon>
        <taxon>Euarchontoglires</taxon>
        <taxon>Glires</taxon>
        <taxon>Rodentia</taxon>
        <taxon>Castorimorpha</taxon>
        <taxon>Heteromyidae</taxon>
        <taxon>Dipodomyinae</taxon>
        <taxon>Dipodomys</taxon>
    </lineage>
</organism>
<evidence type="ECO:0000256" key="2">
    <source>
        <dbReference type="ARBA" id="ARBA00022490"/>
    </source>
</evidence>
<dbReference type="InParanoid" id="A0A1S3FR14"/>
<protein>
    <submittedName>
        <fullName evidence="6">BRCA1-associated ATM activator 1 isoform X1</fullName>
    </submittedName>
</protein>
<keyword evidence="2" id="KW-0963">Cytoplasm</keyword>
<dbReference type="InterPro" id="IPR038904">
    <property type="entry name" value="BRAT1"/>
</dbReference>
<dbReference type="InterPro" id="IPR011989">
    <property type="entry name" value="ARM-like"/>
</dbReference>
<dbReference type="GO" id="GO:0005634">
    <property type="term" value="C:nucleus"/>
    <property type="evidence" value="ECO:0007669"/>
    <property type="project" value="TreeGrafter"/>
</dbReference>
<dbReference type="GO" id="GO:0008283">
    <property type="term" value="P:cell population proliferation"/>
    <property type="evidence" value="ECO:0007669"/>
    <property type="project" value="InterPro"/>
</dbReference>
<sequence>MDPECSRLLPALCAALADPRQPLADDTCLEKLLDWFKTVTEAESSLLLLQENPALVELLSHVLKSQDMSSRVLSFSLRLAGTFAAQEDCFLYLQQGELLLGLFGEGGPQCWAAWSVPTVRSGWIQGLRSLAQHPCALHFLADSGAVDTIFSLQGDPSLFVASAASQLLVHTLALSMQAGATGCSGLWDGVWPACAQKIMGHLEESLQSTAAPQVTQALNVLTSTFGRCHSPWTETLWGQLCPLVARLLERTPIPAAHSLVDLLLSVARSPALSSSHGRLWEAVAQALRCLSPMQAGSLALGMLKLPHCPQALRVQAFGVLLQPLACVVKATAQAPGPPGCSMWPPGWLDGAEGSSLTVDTLLSSKSACVGILCQTLAQLEELQPLPQRPAPWPQEPLLGAAVTILRLCHGSATSSSSGGGRLCATLAGCVRVQRAALDFLGTLSQETRSQELEKEVFAVLSEYLGSPDSSPTVLKKAFQTTLRWLLSSPRTPGCPDLGPQPLLFLRELFPVLQKRLCSPSWEVRDSVLEFLTQLSRHWGGQADFRRALLASEVPTLTQQLLQDPESYVRASAVAAAGQLSSRGLQAAPDSPEHPQAQQGLLGELLCILSTDSEGFPRRAVVQVFTEWLRDGHADVARDTEWFIATVLQVVSQDLDWEVRVQGLELAQVFLVQRLGQPRCPYMVALPEAASATPIPEVLQSLCRLRLFDFAFRALLDCDRPVAQKACELLLFLKDKTAMCGGLQEAGDIPGSASGQVTLQRWRAGEQGQLPGDLQPEAMLALLRSTDLEGLQARLAQSSDHMEKSPQSLLQDMLATVGVLGENEADCY</sequence>
<accession>A0A1S3FR14</accession>
<evidence type="ECO:0000256" key="3">
    <source>
        <dbReference type="ARBA" id="ARBA00022737"/>
    </source>
</evidence>